<dbReference type="Pfam" id="PF00041">
    <property type="entry name" value="fn3"/>
    <property type="match status" value="3"/>
</dbReference>
<dbReference type="CDD" id="cd00063">
    <property type="entry name" value="FN3"/>
    <property type="match status" value="5"/>
</dbReference>
<dbReference type="SUPFAM" id="SSF49265">
    <property type="entry name" value="Fibronectin type III"/>
    <property type="match status" value="5"/>
</dbReference>
<dbReference type="Proteomes" id="UP000277579">
    <property type="component" value="Unassembled WGS sequence"/>
</dbReference>
<dbReference type="PANTHER" id="PTHR46708:SF2">
    <property type="entry name" value="FIBRONECTIN TYPE-III DOMAIN-CONTAINING PROTEIN"/>
    <property type="match status" value="1"/>
</dbReference>
<evidence type="ECO:0000313" key="4">
    <source>
        <dbReference type="Proteomes" id="UP000277579"/>
    </source>
</evidence>
<dbReference type="InterPro" id="IPR050991">
    <property type="entry name" value="ECM_Regulatory_Proteins"/>
</dbReference>
<dbReference type="Pfam" id="PF19081">
    <property type="entry name" value="Ig_7"/>
    <property type="match status" value="1"/>
</dbReference>
<dbReference type="Pfam" id="PF07675">
    <property type="entry name" value="Cleaved_Adhesin"/>
    <property type="match status" value="4"/>
</dbReference>
<proteinExistence type="predicted"/>
<dbReference type="EMBL" id="RBLC01000003">
    <property type="protein sequence ID" value="RKS21693.1"/>
    <property type="molecule type" value="Genomic_DNA"/>
</dbReference>
<dbReference type="InterPro" id="IPR026341">
    <property type="entry name" value="T9SS_type_B"/>
</dbReference>
<dbReference type="PANTHER" id="PTHR46708">
    <property type="entry name" value="TENASCIN"/>
    <property type="match status" value="1"/>
</dbReference>
<evidence type="ECO:0000259" key="2">
    <source>
        <dbReference type="PROSITE" id="PS50853"/>
    </source>
</evidence>
<evidence type="ECO:0000313" key="3">
    <source>
        <dbReference type="EMBL" id="RKS21693.1"/>
    </source>
</evidence>
<dbReference type="InterPro" id="IPR036116">
    <property type="entry name" value="FN3_sf"/>
</dbReference>
<comment type="caution">
    <text evidence="3">The sequence shown here is derived from an EMBL/GenBank/DDBJ whole genome shotgun (WGS) entry which is preliminary data.</text>
</comment>
<dbReference type="Gene3D" id="2.60.40.10">
    <property type="entry name" value="Immunoglobulins"/>
    <property type="match status" value="5"/>
</dbReference>
<reference evidence="3 4" key="1">
    <citation type="submission" date="2018-10" db="EMBL/GenBank/DDBJ databases">
        <title>Genomic Encyclopedia of Archaeal and Bacterial Type Strains, Phase II (KMG-II): from individual species to whole genera.</title>
        <authorList>
            <person name="Goeker M."/>
        </authorList>
    </citation>
    <scope>NUCLEOTIDE SEQUENCE [LARGE SCALE GENOMIC DNA]</scope>
    <source>
        <strain evidence="3 4">DSM 29537</strain>
    </source>
</reference>
<dbReference type="InterPro" id="IPR013783">
    <property type="entry name" value="Ig-like_fold"/>
</dbReference>
<feature type="domain" description="Fibronectin type-III" evidence="2">
    <location>
        <begin position="472"/>
        <end position="563"/>
    </location>
</feature>
<name>A0A495MAD8_9FLAO</name>
<feature type="domain" description="Fibronectin type-III" evidence="2">
    <location>
        <begin position="722"/>
        <end position="811"/>
    </location>
</feature>
<keyword evidence="1" id="KW-0677">Repeat</keyword>
<gene>
    <name evidence="3" type="ORF">CLV94_2326</name>
</gene>
<dbReference type="PROSITE" id="PS50853">
    <property type="entry name" value="FN3"/>
    <property type="match status" value="5"/>
</dbReference>
<keyword evidence="4" id="KW-1185">Reference proteome</keyword>
<protein>
    <submittedName>
        <fullName evidence="3">Gliding motility-associated-like protein</fullName>
    </submittedName>
</protein>
<feature type="domain" description="Fibronectin type-III" evidence="2">
    <location>
        <begin position="977"/>
        <end position="1067"/>
    </location>
</feature>
<organism evidence="3 4">
    <name type="scientific">Flavobacterium endophyticum</name>
    <dbReference type="NCBI Taxonomy" id="1540163"/>
    <lineage>
        <taxon>Bacteria</taxon>
        <taxon>Pseudomonadati</taxon>
        <taxon>Bacteroidota</taxon>
        <taxon>Flavobacteriia</taxon>
        <taxon>Flavobacteriales</taxon>
        <taxon>Flavobacteriaceae</taxon>
        <taxon>Flavobacterium</taxon>
    </lineage>
</organism>
<dbReference type="NCBIfam" id="TIGR04131">
    <property type="entry name" value="Bac_Flav_CTERM"/>
    <property type="match status" value="1"/>
</dbReference>
<dbReference type="NCBIfam" id="NF038128">
    <property type="entry name" value="choice_anch_J"/>
    <property type="match status" value="4"/>
</dbReference>
<feature type="domain" description="Fibronectin type-III" evidence="2">
    <location>
        <begin position="1241"/>
        <end position="1335"/>
    </location>
</feature>
<evidence type="ECO:0000256" key="1">
    <source>
        <dbReference type="ARBA" id="ARBA00022737"/>
    </source>
</evidence>
<feature type="domain" description="Fibronectin type-III" evidence="2">
    <location>
        <begin position="230"/>
        <end position="316"/>
    </location>
</feature>
<dbReference type="InterPro" id="IPR011628">
    <property type="entry name" value="Cleaved_adhesin"/>
</dbReference>
<sequence>MRKELLFTSIICQLLLLINRYRSYSKIQNWLIHNSIRKRTVIPLLLFFMSMGSYAQMATETFESGMPIPPWQSFRVNGTLNWGITSDSYQGTKAAFIDPSSENIGAGTTAQYFLATPPVPIPEHGEIRFFTKQSSAVNNGAIYQIRLSTASQNDPAGYSVVLKSWTEADLNVGSQTAYEEKIVEIPSDVPVGLPVYIAFVVINTQTGATPSGDAWFIDNVRVIESCLKVNQTDFSASNITSNSANLSWTHPTATDFEIQVVLQGTTPAATGVSVSNSYSPPSLAADTSYDVYIRAICDANTASSWAGPFTFRTKILGLSCSTPIVIPFTTTPYTLSSNLNLFADNPTSYTTQGTGCLSPSTTGNFLNGSKAFFSYTPTQNGLVNIKQLTLPYSQGSGCFGNAITGVFVYEDCADVGVSCIAGLNTTETNVPKYISNLYVEAGHTYIIVISTTFDSDASVCFTFELSFATCAPPATFTLEDLTTDSVSVSWDNVGNLANSWEYVVRDAGAGIPTGSGTSTNTNIDNLINSGLAAGTSYDLYVRSVCGGVPSNWSNPYRFATQCLFNTPYVEPFTGARAASPVPCWIPLDINNDGSKWTGSFDNIRLRAGDRQGENNDMMISPIINLGTTPKRLKFKYSTSGGAVRFSVVLSTSGIAQGDFTTVLLPSQIIDTDNDQLEKIINIPESITGNINFAFYVHPEIGETAYNFFIDDVVVEDKPECSDPILLVAENITTTTADLSWTAGDAETQWQIVVQLKDTGIPTGTGELIDDPEYTAEDLTHATQYEYYVRAYCSSTQQSNWAGPFYFTTVCGVFDTPFYESFDITDANAHRSCWSFADANSDGTTWRLDNTVAAIQGRGFPFPTASYDDWLISPAINVVGTKALKFKYRAALSPFFPNPRYGVEVLMSTTNTDPASFTVVMPLMEFTNTDFIEKSLYINANGPVYIAFRVPPSFSIAGGTSVMHIDDVKVEDAPACPAPSELKAINITQNAAVLTWTPGYEETQWQVVVQAAGLGIPTVNGDLTNTNTAYATDPLQPNTQYEYYVRAYCSITEQSEWVGPFVFTTLCTAFTTPFTETFNPGSPSEECWRVVNGNADTFEWNLNMTLNPYEGEHAAVMFTGSNGNNNDWLISPTITVRAGQRLRYYYRVLGSDFQEDLAVRLSTTGIEPAQFTTVLYEVDYEDVPPLNNPEWKEKVINLPAGVTGNINIAWHIPQKDPNPWGYRGQMLVLDKVVIEDIPSCPAPNNLAVSDIIDTEAKISWDSNGTETSWDVYVQPEELPAPVGDGDAQYLHNTSSNPYTATGLTPAIRYEYYVRSVCSATEKSEWIGPFEFNTRCSFENLCEYTITLSGAGSSGVGGGIDVMQNGVKLQTLEFPTGPWNETPAPVDFTVFLCTGVEFSLFWDSVGTAPGQYPGALVEVKDSEGNTIWTGDLGTITPRSTIYRGLAICGVITCPQPTNLAVSQTGVLSWTAGGTETQWEVGIQPLNNGTLPQSGTVVTTTSYTPLASDFANLTAGTYEFFVRAVCGTNNTSYWSGPKKFVRNDDASRAITIPVNATAACGQSVTKASFIAATVSAEPMSCSGVNRGDVWFEFVATSKVHVLELSNFSAKNRYQSGNNADEVSPKITLTLYKVGGTGLEEMVCTYNNVIVMAYSTELEVGATYKVRATLNDIAPNACTFDVCITTPQDLCAMDIVNGGFERPEADFGLGNFYSQNMVPAWRSNFTEEDTELYTDFFFGNALGIDGYMPYEGGQVIQVLGPDSDEPTNPSDLVNVKGTFQDLDSSEITQFKYSYAHSARGSNSSLQLLAGPPSGPFVLVEDHLGTLSWNFYEGTYDVPAGQEVTRFVFRSKDNAIGNILDAVSIVANTNIETESVTLACHETSTLLEAQGIGSWSAAENNPAQAIIESPNNKSTTISGFNTPGTYTFYWKTRYCDKSITVTYNGFSDVPTVVSPVEYCLNAVSQPLTATPTENYTLKWYTDEVGGTGTLTAPTPETDVVGTTTYYVSNVDTNGCEGPRVAINVTVSERTAAEVGFLYDDTSYCILGANPIITLNPGFTTGGTFDATPEGLSINTTTGEINLSASTSGTYSVKYAIGMIGCTDAGENTVSITIEPAIAPGVDFTYQTPVCLNNTNLLPALGTGFTAGGTFGSETLSVNPLTGEIDMATATAGNHTITYNLNSDTATCTDAGNSSFQVQIDQNTVPVTNFTYQASYCKAEANPLPTLAQDFYVGGVFEATGSLVINTTTGEIDLANSPAGAYSITYNVTPSGCNTGGSHTQSITINALVAPQVTFSYDNACINSTANPLPVLPTGFSTGGTFASTTITVNPTTGEISLAGATEGTHQIVYTLAQNTATCTEEGEFTATIVLTSGTTPVTGFTYNETYCSSNSNDLPELAPGFTSGGVFRALSGLVINAVTGEISISQSTPGIYQITYEIASNTATCNLGGSSNFTITITENIQAEVTKECVDQVLWLTAVPVNGSFNPDTASYTWKDDNGLTVGGNSDRFNVNEYIEQHPNATMPMEFTVAVTSGSCSNTASLTVDGTSCKLIPKGISPNNDTFNDSFDLSGMGVRHISIFNRYGKEVYKFKGNYTNEWHGQSSDGKELPDATYFYSISKQDGTTVTGWVYINREY</sequence>
<dbReference type="Pfam" id="PF13585">
    <property type="entry name" value="CHU_C"/>
    <property type="match status" value="1"/>
</dbReference>
<accession>A0A495MAD8</accession>
<dbReference type="Gene3D" id="2.60.120.200">
    <property type="match status" value="4"/>
</dbReference>
<dbReference type="InterPro" id="IPR044023">
    <property type="entry name" value="Ig_7"/>
</dbReference>
<dbReference type="SMART" id="SM00060">
    <property type="entry name" value="FN3"/>
    <property type="match status" value="6"/>
</dbReference>
<dbReference type="OrthoDB" id="608579at2"/>
<dbReference type="InterPro" id="IPR003961">
    <property type="entry name" value="FN3_dom"/>
</dbReference>